<evidence type="ECO:0000313" key="4">
    <source>
        <dbReference type="Proteomes" id="UP001562354"/>
    </source>
</evidence>
<comment type="caution">
    <text evidence="3">The sequence shown here is derived from an EMBL/GenBank/DDBJ whole genome shotgun (WGS) entry which is preliminary data.</text>
</comment>
<gene>
    <name evidence="3" type="ORF">AAFC00_006383</name>
</gene>
<feature type="region of interest" description="Disordered" evidence="2">
    <location>
        <begin position="355"/>
        <end position="379"/>
    </location>
</feature>
<accession>A0ABR3P503</accession>
<name>A0ABR3P503_9PEZI</name>
<evidence type="ECO:0000256" key="1">
    <source>
        <dbReference type="SAM" id="Coils"/>
    </source>
</evidence>
<feature type="region of interest" description="Disordered" evidence="2">
    <location>
        <begin position="110"/>
        <end position="144"/>
    </location>
</feature>
<keyword evidence="1" id="KW-0175">Coiled coil</keyword>
<feature type="compositionally biased region" description="Polar residues" evidence="2">
    <location>
        <begin position="110"/>
        <end position="121"/>
    </location>
</feature>
<protein>
    <recommendedName>
        <fullName evidence="5">Autophagy-related protein Atg28</fullName>
    </recommendedName>
</protein>
<dbReference type="GeneID" id="95980082"/>
<organism evidence="3 4">
    <name type="scientific">Neodothiora populina</name>
    <dbReference type="NCBI Taxonomy" id="2781224"/>
    <lineage>
        <taxon>Eukaryota</taxon>
        <taxon>Fungi</taxon>
        <taxon>Dikarya</taxon>
        <taxon>Ascomycota</taxon>
        <taxon>Pezizomycotina</taxon>
        <taxon>Dothideomycetes</taxon>
        <taxon>Dothideomycetidae</taxon>
        <taxon>Dothideales</taxon>
        <taxon>Dothioraceae</taxon>
        <taxon>Neodothiora</taxon>
    </lineage>
</organism>
<proteinExistence type="predicted"/>
<feature type="region of interest" description="Disordered" evidence="2">
    <location>
        <begin position="474"/>
        <end position="528"/>
    </location>
</feature>
<sequence length="528" mass="58673">METSSWLGKAVSRYSRSLSPEEARSTSKTPRWRTPSPIAASMIPPPIVSSTYLTSTPAHSPGGAAPASSTDHDLLFFRRKQKQLEAHLQILLDAQAEGLLSGLASNTPDDASLSAASTPPANLNARMRSSKNAVSSPQGSGKIGLHDARKAIHTTMRRLALLKAQESDQLTPELEECNALVHQLDVWLRKRERLEERTRQIQQGEEHARARELRQKADDMQNDINDLEARLAQMKAQQTKLRKEAQDCENEVHADLSSYTASLAILEQHSKDFLSDLPPSTLDVISTLPHQPRVKKLTLDTAREAFSRQRDRLQSQQATIERDREALEDGAVVWKDVVKDVMDFERKLRNDTARLSAEKARPSMDTESDALHDNNTIQSPTNDMQDLLAHLDQTTVQLESKYKLAQTRDWKLLVAAIGAELEAFLKGRDILDAALAASTEQLDQQSFSDAPNQGGGGEFASQSVYEDLRTPRGSVMHHARDSEAIRDLDEAFEPKRSNGTIVSSDTDNESDGPDPELLISHQQDTDFE</sequence>
<evidence type="ECO:0008006" key="5">
    <source>
        <dbReference type="Google" id="ProtNLM"/>
    </source>
</evidence>
<feature type="region of interest" description="Disordered" evidence="2">
    <location>
        <begin position="1"/>
        <end position="43"/>
    </location>
</feature>
<reference evidence="3 4" key="1">
    <citation type="submission" date="2024-07" db="EMBL/GenBank/DDBJ databases">
        <title>Draft sequence of the Neodothiora populina.</title>
        <authorList>
            <person name="Drown D.D."/>
            <person name="Schuette U.S."/>
            <person name="Buechlein A.B."/>
            <person name="Rusch D.R."/>
            <person name="Winton L.W."/>
            <person name="Adams G.A."/>
        </authorList>
    </citation>
    <scope>NUCLEOTIDE SEQUENCE [LARGE SCALE GENOMIC DNA]</scope>
    <source>
        <strain evidence="3 4">CPC 39397</strain>
    </source>
</reference>
<dbReference type="RefSeq" id="XP_069197538.1">
    <property type="nucleotide sequence ID" value="XM_069346330.1"/>
</dbReference>
<keyword evidence="4" id="KW-1185">Reference proteome</keyword>
<evidence type="ECO:0000256" key="2">
    <source>
        <dbReference type="SAM" id="MobiDB-lite"/>
    </source>
</evidence>
<dbReference type="EMBL" id="JBFMKM010000014">
    <property type="protein sequence ID" value="KAL1297856.1"/>
    <property type="molecule type" value="Genomic_DNA"/>
</dbReference>
<evidence type="ECO:0000313" key="3">
    <source>
        <dbReference type="EMBL" id="KAL1297856.1"/>
    </source>
</evidence>
<feature type="compositionally biased region" description="Basic and acidic residues" evidence="2">
    <location>
        <begin position="478"/>
        <end position="496"/>
    </location>
</feature>
<feature type="coiled-coil region" evidence="1">
    <location>
        <begin position="177"/>
        <end position="251"/>
    </location>
</feature>
<dbReference type="Proteomes" id="UP001562354">
    <property type="component" value="Unassembled WGS sequence"/>
</dbReference>
<feature type="compositionally biased region" description="Basic and acidic residues" evidence="2">
    <location>
        <begin position="355"/>
        <end position="372"/>
    </location>
</feature>
<feature type="compositionally biased region" description="Polar residues" evidence="2">
    <location>
        <begin position="130"/>
        <end position="139"/>
    </location>
</feature>